<dbReference type="AlphaFoldDB" id="A0A8H7TEX7"/>
<feature type="coiled-coil region" evidence="1">
    <location>
        <begin position="865"/>
        <end position="892"/>
    </location>
</feature>
<evidence type="ECO:0000256" key="1">
    <source>
        <dbReference type="SAM" id="Coils"/>
    </source>
</evidence>
<reference evidence="3" key="1">
    <citation type="submission" date="2021-02" db="EMBL/GenBank/DDBJ databases">
        <title>Genome sequence Cadophora malorum strain M34.</title>
        <authorList>
            <person name="Stefanovic E."/>
            <person name="Vu D."/>
            <person name="Scully C."/>
            <person name="Dijksterhuis J."/>
            <person name="Roader J."/>
            <person name="Houbraken J."/>
        </authorList>
    </citation>
    <scope>NUCLEOTIDE SEQUENCE</scope>
    <source>
        <strain evidence="3">M34</strain>
    </source>
</reference>
<dbReference type="EMBL" id="JAFJYH010000126">
    <property type="protein sequence ID" value="KAG4418539.1"/>
    <property type="molecule type" value="Genomic_DNA"/>
</dbReference>
<proteinExistence type="predicted"/>
<evidence type="ECO:0000313" key="4">
    <source>
        <dbReference type="Proteomes" id="UP000664132"/>
    </source>
</evidence>
<feature type="compositionally biased region" description="Polar residues" evidence="2">
    <location>
        <begin position="62"/>
        <end position="74"/>
    </location>
</feature>
<feature type="coiled-coil region" evidence="1">
    <location>
        <begin position="181"/>
        <end position="363"/>
    </location>
</feature>
<dbReference type="Proteomes" id="UP000664132">
    <property type="component" value="Unassembled WGS sequence"/>
</dbReference>
<keyword evidence="4" id="KW-1185">Reference proteome</keyword>
<dbReference type="OrthoDB" id="3550716at2759"/>
<protein>
    <submittedName>
        <fullName evidence="3">Uncharacterized protein</fullName>
    </submittedName>
</protein>
<keyword evidence="1" id="KW-0175">Coiled coil</keyword>
<evidence type="ECO:0000256" key="2">
    <source>
        <dbReference type="SAM" id="MobiDB-lite"/>
    </source>
</evidence>
<comment type="caution">
    <text evidence="3">The sequence shown here is derived from an EMBL/GenBank/DDBJ whole genome shotgun (WGS) entry which is preliminary data.</text>
</comment>
<feature type="coiled-coil region" evidence="1">
    <location>
        <begin position="406"/>
        <end position="472"/>
    </location>
</feature>
<gene>
    <name evidence="3" type="ORF">IFR04_008342</name>
</gene>
<organism evidence="3 4">
    <name type="scientific">Cadophora malorum</name>
    <dbReference type="NCBI Taxonomy" id="108018"/>
    <lineage>
        <taxon>Eukaryota</taxon>
        <taxon>Fungi</taxon>
        <taxon>Dikarya</taxon>
        <taxon>Ascomycota</taxon>
        <taxon>Pezizomycotina</taxon>
        <taxon>Leotiomycetes</taxon>
        <taxon>Helotiales</taxon>
        <taxon>Ploettnerulaceae</taxon>
        <taxon>Cadophora</taxon>
    </lineage>
</organism>
<evidence type="ECO:0000313" key="3">
    <source>
        <dbReference type="EMBL" id="KAG4418539.1"/>
    </source>
</evidence>
<feature type="region of interest" description="Disordered" evidence="2">
    <location>
        <begin position="1"/>
        <end position="77"/>
    </location>
</feature>
<accession>A0A8H7TEX7</accession>
<sequence>MVPKVNTEDFDNVDLSGNESDASYDMADDTLPRNSLITESCTDEASFEAPRIDKKGKGRMTSGDSDVESVTSVRSGLDDAEIDRDSEVQVIEEENEEEKDVEQFYDMFRDKMATEYRSRFLVEVNAVLHVLDSNLGEQPVGLVGVSKHTRAIAAMFGDNVVQLRQVIHKLQNVYTRVSSNLAQHETAVDDYRNKLQDEVQERQKLKTLHDQAKQTILNMDLRQQYEKVEQKRAMNDIKEAKTRLEQDIENYKGQVMTLQSKSREAEAEQIISKREIVPLRVCKAGLKREAERYESQIAAYKLSLQTAEIEQRREKFSKEELERKLEMEKAQSRALIQDYKVQAAMHEKAMRAEKQEKKALAAEVIQLDNIRQAQAQELERTDKGYREAIAAVKVEEQSKETAATDNRRLESQVNQLHHTIEEVKSEYSRMAEEERRARDVTRLENERLKKDIAFLKKRLDDKEHEHAVAEKHESDAKVASQRENTKLHHELGRSKACQETIRAELKEYQSALKEAIGDAKHERETEEEKHKGVVKKLEDKLEHSKLRIEGLHKFIKSVVNCDEKRVATIEKLNTELTDAHESLEKLKVCLRSPNSSPERQLISGLLNFKKESKAKIETLTSQLAESEKKCKILQPSGEQYLRTLKRCSTLVDDRHALVTRVALHEDKVTLAETFRQRVHKTITSLLDEVDSNPESDRLIEVMERAREMENRGEEVTNSEALTAVEDYIRALSQKLEDLDDQYCNGLSDLLEAPMDNDESYPISLFDQDPRQKRTATIAEKLISYENTIQTLTNKLFAQSLTHKTTLSTLQNLQQSNRQLMASHAAALTVLRERRDQISGFERLQQEWELKTAKMAAQLNKFKTEVKCLQDLHASDREEIENAQMQIRMLRRASALVEHVENLVTGSGPVAAGVEDAEEAEDVGYAGGAEGDGEDA</sequence>
<name>A0A8H7TEX7_9HELO</name>
<feature type="region of interest" description="Disordered" evidence="2">
    <location>
        <begin position="914"/>
        <end position="935"/>
    </location>
</feature>